<proteinExistence type="predicted"/>
<evidence type="ECO:0000256" key="1">
    <source>
        <dbReference type="SAM" id="MobiDB-lite"/>
    </source>
</evidence>
<gene>
    <name evidence="2" type="ORF">EJ06DRAFT_582999</name>
</gene>
<dbReference type="AlphaFoldDB" id="A0A6G1HSL6"/>
<accession>A0A6G1HSL6</accession>
<feature type="compositionally biased region" description="Polar residues" evidence="1">
    <location>
        <begin position="69"/>
        <end position="86"/>
    </location>
</feature>
<reference evidence="2" key="1">
    <citation type="journal article" date="2020" name="Stud. Mycol.">
        <title>101 Dothideomycetes genomes: a test case for predicting lifestyles and emergence of pathogens.</title>
        <authorList>
            <person name="Haridas S."/>
            <person name="Albert R."/>
            <person name="Binder M."/>
            <person name="Bloem J."/>
            <person name="Labutti K."/>
            <person name="Salamov A."/>
            <person name="Andreopoulos B."/>
            <person name="Baker S."/>
            <person name="Barry K."/>
            <person name="Bills G."/>
            <person name="Bluhm B."/>
            <person name="Cannon C."/>
            <person name="Castanera R."/>
            <person name="Culley D."/>
            <person name="Daum C."/>
            <person name="Ezra D."/>
            <person name="Gonzalez J."/>
            <person name="Henrissat B."/>
            <person name="Kuo A."/>
            <person name="Liang C."/>
            <person name="Lipzen A."/>
            <person name="Lutzoni F."/>
            <person name="Magnuson J."/>
            <person name="Mondo S."/>
            <person name="Nolan M."/>
            <person name="Ohm R."/>
            <person name="Pangilinan J."/>
            <person name="Park H.-J."/>
            <person name="Ramirez L."/>
            <person name="Alfaro M."/>
            <person name="Sun H."/>
            <person name="Tritt A."/>
            <person name="Yoshinaga Y."/>
            <person name="Zwiers L.-H."/>
            <person name="Turgeon B."/>
            <person name="Goodwin S."/>
            <person name="Spatafora J."/>
            <person name="Crous P."/>
            <person name="Grigoriev I."/>
        </authorList>
    </citation>
    <scope>NUCLEOTIDE SEQUENCE</scope>
    <source>
        <strain evidence="2">CBS 262.69</strain>
    </source>
</reference>
<dbReference type="EMBL" id="ML996698">
    <property type="protein sequence ID" value="KAF2398992.1"/>
    <property type="molecule type" value="Genomic_DNA"/>
</dbReference>
<evidence type="ECO:0000313" key="3">
    <source>
        <dbReference type="Proteomes" id="UP000799640"/>
    </source>
</evidence>
<organism evidence="2 3">
    <name type="scientific">Trichodelitschia bisporula</name>
    <dbReference type="NCBI Taxonomy" id="703511"/>
    <lineage>
        <taxon>Eukaryota</taxon>
        <taxon>Fungi</taxon>
        <taxon>Dikarya</taxon>
        <taxon>Ascomycota</taxon>
        <taxon>Pezizomycotina</taxon>
        <taxon>Dothideomycetes</taxon>
        <taxon>Dothideomycetes incertae sedis</taxon>
        <taxon>Phaeotrichales</taxon>
        <taxon>Phaeotrichaceae</taxon>
        <taxon>Trichodelitschia</taxon>
    </lineage>
</organism>
<evidence type="ECO:0000313" key="2">
    <source>
        <dbReference type="EMBL" id="KAF2398992.1"/>
    </source>
</evidence>
<sequence length="137" mass="14858">MYLKYNILYACGHRATTATRRMSQPSPAYSFPHADEGARVSGIRCSRTIACTRLAPTFKVVSDDEPTFSAPNSGASPQPTQSSTTAPLMPPSRSSLRGGRPQLDKRWDTITVIPRSPGDMKENTLLEFAIAGESSPL</sequence>
<dbReference type="Proteomes" id="UP000799640">
    <property type="component" value="Unassembled WGS sequence"/>
</dbReference>
<keyword evidence="3" id="KW-1185">Reference proteome</keyword>
<protein>
    <submittedName>
        <fullName evidence="2">Uncharacterized protein</fullName>
    </submittedName>
</protein>
<feature type="region of interest" description="Disordered" evidence="1">
    <location>
        <begin position="63"/>
        <end position="107"/>
    </location>
</feature>
<name>A0A6G1HSL6_9PEZI</name>